<dbReference type="AlphaFoldDB" id="A0A813IFS6"/>
<name>A0A813IFS6_POLGL</name>
<evidence type="ECO:0000313" key="5">
    <source>
        <dbReference type="Proteomes" id="UP000654075"/>
    </source>
</evidence>
<evidence type="ECO:0000313" key="4">
    <source>
        <dbReference type="Proteomes" id="UP000626109"/>
    </source>
</evidence>
<dbReference type="SUPFAM" id="SSF54928">
    <property type="entry name" value="RNA-binding domain, RBD"/>
    <property type="match status" value="1"/>
</dbReference>
<proteinExistence type="predicted"/>
<feature type="compositionally biased region" description="Basic residues" evidence="1">
    <location>
        <begin position="114"/>
        <end position="125"/>
    </location>
</feature>
<dbReference type="EMBL" id="CAJNNV010009140">
    <property type="protein sequence ID" value="CAE8597063.1"/>
    <property type="molecule type" value="Genomic_DNA"/>
</dbReference>
<sequence>AVRDTIEIIDGIHASTTRLSLKTQLERFGAIDICHKIGDPKEDTPWVRFRDPSAAQQAIDSIEKGDVLIDGVAIKAQWRGRKKEPPGGMKGRQGSSRDLFLETRNKERGGGGRGRSRSRSRRRSNSRGPQRRGQPAERRSPERRGGGGRSPERRDRSPERRDRSPDRRQGRDVRDRRSDSRSQGNRGGDRGRDRR</sequence>
<dbReference type="Proteomes" id="UP000654075">
    <property type="component" value="Unassembled WGS sequence"/>
</dbReference>
<reference evidence="3" key="1">
    <citation type="submission" date="2021-02" db="EMBL/GenBank/DDBJ databases">
        <authorList>
            <person name="Dougan E. K."/>
            <person name="Rhodes N."/>
            <person name="Thang M."/>
            <person name="Chan C."/>
        </authorList>
    </citation>
    <scope>NUCLEOTIDE SEQUENCE</scope>
</reference>
<dbReference type="GO" id="GO:0003676">
    <property type="term" value="F:nucleic acid binding"/>
    <property type="evidence" value="ECO:0007669"/>
    <property type="project" value="InterPro"/>
</dbReference>
<dbReference type="InterPro" id="IPR035979">
    <property type="entry name" value="RBD_domain_sf"/>
</dbReference>
<evidence type="ECO:0000313" key="2">
    <source>
        <dbReference type="EMBL" id="CAE8597063.1"/>
    </source>
</evidence>
<evidence type="ECO:0000256" key="1">
    <source>
        <dbReference type="SAM" id="MobiDB-lite"/>
    </source>
</evidence>
<feature type="compositionally biased region" description="Basic and acidic residues" evidence="1">
    <location>
        <begin position="99"/>
        <end position="110"/>
    </location>
</feature>
<gene>
    <name evidence="2" type="ORF">PGLA1383_LOCUS15515</name>
    <name evidence="3" type="ORF">PGLA2088_LOCUS7612</name>
</gene>
<feature type="region of interest" description="Disordered" evidence="1">
    <location>
        <begin position="78"/>
        <end position="195"/>
    </location>
</feature>
<feature type="non-terminal residue" evidence="3">
    <location>
        <position position="1"/>
    </location>
</feature>
<evidence type="ECO:0000313" key="3">
    <source>
        <dbReference type="EMBL" id="CAE8649646.1"/>
    </source>
</evidence>
<dbReference type="EMBL" id="CAJNNW010007980">
    <property type="protein sequence ID" value="CAE8649646.1"/>
    <property type="molecule type" value="Genomic_DNA"/>
</dbReference>
<dbReference type="Proteomes" id="UP000626109">
    <property type="component" value="Unassembled WGS sequence"/>
</dbReference>
<evidence type="ECO:0008006" key="6">
    <source>
        <dbReference type="Google" id="ProtNLM"/>
    </source>
</evidence>
<keyword evidence="5" id="KW-1185">Reference proteome</keyword>
<comment type="caution">
    <text evidence="3">The sequence shown here is derived from an EMBL/GenBank/DDBJ whole genome shotgun (WGS) entry which is preliminary data.</text>
</comment>
<dbReference type="OrthoDB" id="429032at2759"/>
<protein>
    <recommendedName>
        <fullName evidence="6">RRM domain-containing protein</fullName>
    </recommendedName>
</protein>
<organism evidence="3 4">
    <name type="scientific">Polarella glacialis</name>
    <name type="common">Dinoflagellate</name>
    <dbReference type="NCBI Taxonomy" id="89957"/>
    <lineage>
        <taxon>Eukaryota</taxon>
        <taxon>Sar</taxon>
        <taxon>Alveolata</taxon>
        <taxon>Dinophyceae</taxon>
        <taxon>Suessiales</taxon>
        <taxon>Suessiaceae</taxon>
        <taxon>Polarella</taxon>
    </lineage>
</organism>
<accession>A0A813IFS6</accession>
<feature type="compositionally biased region" description="Basic and acidic residues" evidence="1">
    <location>
        <begin position="134"/>
        <end position="180"/>
    </location>
</feature>